<keyword evidence="1" id="KW-0472">Membrane</keyword>
<accession>A0A7J9SFN0</accession>
<dbReference type="GO" id="GO:0003677">
    <property type="term" value="F:DNA binding"/>
    <property type="evidence" value="ECO:0007669"/>
    <property type="project" value="InterPro"/>
</dbReference>
<dbReference type="InterPro" id="IPR036390">
    <property type="entry name" value="WH_DNA-bd_sf"/>
</dbReference>
<proteinExistence type="predicted"/>
<protein>
    <recommendedName>
        <fullName evidence="4">HTH iclR-type domain-containing protein</fullName>
    </recommendedName>
</protein>
<keyword evidence="3" id="KW-1185">Reference proteome</keyword>
<evidence type="ECO:0000256" key="1">
    <source>
        <dbReference type="SAM" id="Phobius"/>
    </source>
</evidence>
<feature type="transmembrane region" description="Helical" evidence="1">
    <location>
        <begin position="12"/>
        <end position="27"/>
    </location>
</feature>
<reference evidence="2 3" key="1">
    <citation type="submission" date="2020-08" db="EMBL/GenBank/DDBJ databases">
        <authorList>
            <person name="Seo M.-J."/>
        </authorList>
    </citation>
    <scope>NUCLEOTIDE SEQUENCE [LARGE SCALE GENOMIC DNA]</scope>
    <source>
        <strain evidence="2 3">MBLA0160</strain>
    </source>
</reference>
<evidence type="ECO:0008006" key="4">
    <source>
        <dbReference type="Google" id="ProtNLM"/>
    </source>
</evidence>
<evidence type="ECO:0000313" key="2">
    <source>
        <dbReference type="EMBL" id="MBB6645775.1"/>
    </source>
</evidence>
<dbReference type="RefSeq" id="WP_185192150.1">
    <property type="nucleotide sequence ID" value="NZ_JACKXD010000002.1"/>
</dbReference>
<organism evidence="2 3">
    <name type="scientific">Halobellus ruber</name>
    <dbReference type="NCBI Taxonomy" id="2761102"/>
    <lineage>
        <taxon>Archaea</taxon>
        <taxon>Methanobacteriati</taxon>
        <taxon>Methanobacteriota</taxon>
        <taxon>Stenosarchaea group</taxon>
        <taxon>Halobacteria</taxon>
        <taxon>Halobacteriales</taxon>
        <taxon>Haloferacaceae</taxon>
        <taxon>Halobellus</taxon>
    </lineage>
</organism>
<gene>
    <name evidence="2" type="ORF">H5V44_05645</name>
</gene>
<dbReference type="AlphaFoldDB" id="A0A7J9SFN0"/>
<dbReference type="GO" id="GO:0006355">
    <property type="term" value="P:regulation of DNA-templated transcription"/>
    <property type="evidence" value="ECO:0007669"/>
    <property type="project" value="InterPro"/>
</dbReference>
<evidence type="ECO:0000313" key="3">
    <source>
        <dbReference type="Proteomes" id="UP000546257"/>
    </source>
</evidence>
<keyword evidence="1" id="KW-1133">Transmembrane helix</keyword>
<sequence>MTLPVTDDTLRTFLGAVGVFAALVVFTEHTARSLAPVLILSAGMLTYSAMDEAYDLPDGANWLVYGLGLVAVGVFLTLSYTAWIGGVVLLVGLWFVLDGAITIRYGSARTPHEFVSGAESEAMLRMQILHTVHQALRESDQPHTPTELAEICDLTESRVRSALEYLEQRGQVSRTEGEYRAVPQTWGRLTPVVRFGTWLPHRILRPVRQVRNHR</sequence>
<dbReference type="SUPFAM" id="SSF46785">
    <property type="entry name" value="Winged helix' DNA-binding domain"/>
    <property type="match status" value="1"/>
</dbReference>
<feature type="transmembrane region" description="Helical" evidence="1">
    <location>
        <begin position="34"/>
        <end position="50"/>
    </location>
</feature>
<name>A0A7J9SFN0_9EURY</name>
<dbReference type="InterPro" id="IPR036388">
    <property type="entry name" value="WH-like_DNA-bd_sf"/>
</dbReference>
<keyword evidence="1" id="KW-0812">Transmembrane</keyword>
<dbReference type="EMBL" id="JACKXD010000002">
    <property type="protein sequence ID" value="MBB6645775.1"/>
    <property type="molecule type" value="Genomic_DNA"/>
</dbReference>
<dbReference type="Proteomes" id="UP000546257">
    <property type="component" value="Unassembled WGS sequence"/>
</dbReference>
<comment type="caution">
    <text evidence="2">The sequence shown here is derived from an EMBL/GenBank/DDBJ whole genome shotgun (WGS) entry which is preliminary data.</text>
</comment>
<dbReference type="Gene3D" id="1.10.10.10">
    <property type="entry name" value="Winged helix-like DNA-binding domain superfamily/Winged helix DNA-binding domain"/>
    <property type="match status" value="1"/>
</dbReference>
<feature type="transmembrane region" description="Helical" evidence="1">
    <location>
        <begin position="62"/>
        <end position="95"/>
    </location>
</feature>